<name>A0ACB7EF83_NIBAL</name>
<evidence type="ECO:0000313" key="2">
    <source>
        <dbReference type="Proteomes" id="UP000805704"/>
    </source>
</evidence>
<keyword evidence="2" id="KW-1185">Reference proteome</keyword>
<reference evidence="1" key="1">
    <citation type="submission" date="2020-04" db="EMBL/GenBank/DDBJ databases">
        <title>A chromosome-scale assembly and high-density genetic map of the yellow drum (Nibea albiflora) genome.</title>
        <authorList>
            <person name="Xu D."/>
            <person name="Zhang W."/>
            <person name="Chen R."/>
            <person name="Tan P."/>
            <person name="Wang L."/>
            <person name="Song H."/>
            <person name="Tian L."/>
            <person name="Zhu Q."/>
            <person name="Wang B."/>
        </authorList>
    </citation>
    <scope>NUCLEOTIDE SEQUENCE</scope>
    <source>
        <strain evidence="1">ZJHYS-2018</strain>
    </source>
</reference>
<evidence type="ECO:0000313" key="1">
    <source>
        <dbReference type="EMBL" id="KAG8000869.1"/>
    </source>
</evidence>
<gene>
    <name evidence="1" type="primary">NLRC3.25</name>
    <name evidence="1" type="ORF">GBF38_018141</name>
</gene>
<sequence>MSVCVEEDEDRAESLVSSWLSVESENFSNEPGPSDANERKRSHVSVEEQPSCCALCQDVLKDPVPTSCGHWCCKQCITTHRDQSASSGDSSCPQCGDRPGLQTASQTRTVQISDGLLQVLDEHKISLKMRCEYVTEGTDETGSGTLLNRIYTELYITEGQSEEVNTQPEVSQLETASEMEILLETPIKCHDIFKALPDQQRHIRVVLMNGIAGIGKTISVQKFTLDWAEGSENRDVSLVVLLSFRELNLIEDGRFSLLTLLHVFHPTLQKVTAEELSVCKPLFIFDGLDESRLSLDFNNSEVVSDVTQKSSVNILLTNLITGNLLPSALIWVTSRPAAANQIPSSYVDRVTEVRGFTDSQKEEYFRKRVSDEELSRRIISDIKTSRSLHSMCLIPVFCWITATVLDRMLTTDKRGELPNTLTDMYSHVLLVQTKRKKQKYDGGHEVSPQELTEADRAVLLKLGRLAFEQLKKGNIVFYQEDLEQCGLLAVAGSGVCTEIFKRESVIFQKTVYCFVHLSIQEFLAAVYILHCYTNRNIKVLKDWLGDDYYSSLDGFLKKAMEESLNSKNGHMDLFVRFLHGLSLESNQRLLGGLLGQMDNSPDIIQRSINNLKEMNSDDISPDRSINIFHCLMEMNDRSVHQEIQEFLKSENRSEKKLSVYDCSALAYMLQMSEEVLDKLDLREYNTSDQGQLRLFPAVRNCRNALLHCWGLSKTHCEIVASALTYNHSHLRDLVLSGNDLQESGVKTLSAALESPNCRLKILRMVGCSLSEIHCASLVSALKSKTSHLKELDLSFNNLQDSGMKLLCDFLESPHCRLKTLCASSCSFSEISCAFVASALKSNPSHLKELDLTGNKLQDSGVKLLCDFLETPPCRLKTLGMVDCSLSEISCASLASALKSNPSHIKDLDLSYNKLQDSGVKLLCAFLETPRCRLKTLRLCRCSLSKMSCASMASALKSNPSHMRNLDLTGNDLLDSGVKLLCDFLESPQCRLKTLRLNRCSFSEISCAPLASALKSNPFYLRDLDLRENNLQDSGLKLLCDYLESPHCRLKTLSVSSCSFSEISCAPLASALKSNPSHLKNLDLSDNKLQDSGVKLLCGFLESPRCRLESLGLSRCSLSEISCASLASALKSNPSYLRYVDLGLNNLQDSGMKPLSDLVKNPHYRLERSVDGWSQFLLVSAVLNTVSIKAQIQYFLYNPPPPPPPPPNLFSGVFPQ</sequence>
<dbReference type="EMBL" id="CM024796">
    <property type="protein sequence ID" value="KAG8000869.1"/>
    <property type="molecule type" value="Genomic_DNA"/>
</dbReference>
<proteinExistence type="predicted"/>
<protein>
    <submittedName>
        <fullName evidence="1">NLR family CARD domain-containing protein 3</fullName>
    </submittedName>
</protein>
<dbReference type="Proteomes" id="UP000805704">
    <property type="component" value="Chromosome 8"/>
</dbReference>
<comment type="caution">
    <text evidence="1">The sequence shown here is derived from an EMBL/GenBank/DDBJ whole genome shotgun (WGS) entry which is preliminary data.</text>
</comment>
<organism evidence="1 2">
    <name type="scientific">Nibea albiflora</name>
    <name type="common">Yellow drum</name>
    <name type="synonym">Corvina albiflora</name>
    <dbReference type="NCBI Taxonomy" id="240163"/>
    <lineage>
        <taxon>Eukaryota</taxon>
        <taxon>Metazoa</taxon>
        <taxon>Chordata</taxon>
        <taxon>Craniata</taxon>
        <taxon>Vertebrata</taxon>
        <taxon>Euteleostomi</taxon>
        <taxon>Actinopterygii</taxon>
        <taxon>Neopterygii</taxon>
        <taxon>Teleostei</taxon>
        <taxon>Neoteleostei</taxon>
        <taxon>Acanthomorphata</taxon>
        <taxon>Eupercaria</taxon>
        <taxon>Sciaenidae</taxon>
        <taxon>Nibea</taxon>
    </lineage>
</organism>
<accession>A0ACB7EF83</accession>